<evidence type="ECO:0000256" key="3">
    <source>
        <dbReference type="ARBA" id="ARBA00022448"/>
    </source>
</evidence>
<dbReference type="PANTHER" id="PTHR30472:SF25">
    <property type="entry name" value="ABC TRANSPORTER PERMEASE PROTEIN MJ0876-RELATED"/>
    <property type="match status" value="1"/>
</dbReference>
<dbReference type="PANTHER" id="PTHR30472">
    <property type="entry name" value="FERRIC ENTEROBACTIN TRANSPORT SYSTEM PERMEASE PROTEIN"/>
    <property type="match status" value="1"/>
</dbReference>
<evidence type="ECO:0000256" key="2">
    <source>
        <dbReference type="ARBA" id="ARBA00007935"/>
    </source>
</evidence>
<evidence type="ECO:0000256" key="6">
    <source>
        <dbReference type="ARBA" id="ARBA00022989"/>
    </source>
</evidence>
<proteinExistence type="inferred from homology"/>
<dbReference type="Gene3D" id="1.10.3470.10">
    <property type="entry name" value="ABC transporter involved in vitamin B12 uptake, BtuC"/>
    <property type="match status" value="1"/>
</dbReference>
<dbReference type="AlphaFoldDB" id="A0A0R0D4A3"/>
<dbReference type="GO" id="GO:0005886">
    <property type="term" value="C:plasma membrane"/>
    <property type="evidence" value="ECO:0007669"/>
    <property type="project" value="UniProtKB-SubCell"/>
</dbReference>
<feature type="transmembrane region" description="Helical" evidence="8">
    <location>
        <begin position="238"/>
        <end position="267"/>
    </location>
</feature>
<dbReference type="RefSeq" id="WP_057638269.1">
    <property type="nucleotide sequence ID" value="NZ_LDJM01000025.1"/>
</dbReference>
<name>A0A0R0D4A3_9GAMM</name>
<evidence type="ECO:0000256" key="4">
    <source>
        <dbReference type="ARBA" id="ARBA00022475"/>
    </source>
</evidence>
<reference evidence="9 10" key="1">
    <citation type="submission" date="2015-05" db="EMBL/GenBank/DDBJ databases">
        <title>Genome sequencing and analysis of members of genus Stenotrophomonas.</title>
        <authorList>
            <person name="Patil P.P."/>
            <person name="Midha S."/>
            <person name="Patil P.B."/>
        </authorList>
    </citation>
    <scope>NUCLEOTIDE SEQUENCE [LARGE SCALE GENOMIC DNA]</scope>
    <source>
        <strain evidence="9 10">DSM 24757</strain>
    </source>
</reference>
<feature type="transmembrane region" description="Helical" evidence="8">
    <location>
        <begin position="63"/>
        <end position="83"/>
    </location>
</feature>
<evidence type="ECO:0000256" key="1">
    <source>
        <dbReference type="ARBA" id="ARBA00004651"/>
    </source>
</evidence>
<dbReference type="Pfam" id="PF01032">
    <property type="entry name" value="FecCD"/>
    <property type="match status" value="1"/>
</dbReference>
<feature type="transmembrane region" description="Helical" evidence="8">
    <location>
        <begin position="121"/>
        <end position="140"/>
    </location>
</feature>
<gene>
    <name evidence="9" type="ORF">ABB30_10540</name>
</gene>
<keyword evidence="7 8" id="KW-0472">Membrane</keyword>
<accession>A0A0R0D4A3</accession>
<comment type="subcellular location">
    <subcellularLocation>
        <location evidence="1">Cell membrane</location>
        <topology evidence="1">Multi-pass membrane protein</topology>
    </subcellularLocation>
</comment>
<feature type="transmembrane region" description="Helical" evidence="8">
    <location>
        <begin position="147"/>
        <end position="170"/>
    </location>
</feature>
<keyword evidence="6 8" id="KW-1133">Transmembrane helix</keyword>
<keyword evidence="3" id="KW-0813">Transport</keyword>
<evidence type="ECO:0000313" key="10">
    <source>
        <dbReference type="Proteomes" id="UP000050956"/>
    </source>
</evidence>
<keyword evidence="5 8" id="KW-0812">Transmembrane</keyword>
<dbReference type="GO" id="GO:0022857">
    <property type="term" value="F:transmembrane transporter activity"/>
    <property type="evidence" value="ECO:0007669"/>
    <property type="project" value="InterPro"/>
</dbReference>
<protein>
    <submittedName>
        <fullName evidence="9">ABC transporter permease</fullName>
    </submittedName>
</protein>
<dbReference type="SUPFAM" id="SSF81345">
    <property type="entry name" value="ABC transporter involved in vitamin B12 uptake, BtuC"/>
    <property type="match status" value="1"/>
</dbReference>
<organism evidence="9 10">
    <name type="scientific">Stenotrophomonas ginsengisoli</name>
    <dbReference type="NCBI Taxonomy" id="336566"/>
    <lineage>
        <taxon>Bacteria</taxon>
        <taxon>Pseudomonadati</taxon>
        <taxon>Pseudomonadota</taxon>
        <taxon>Gammaproteobacteria</taxon>
        <taxon>Lysobacterales</taxon>
        <taxon>Lysobacteraceae</taxon>
        <taxon>Stenotrophomonas</taxon>
    </lineage>
</organism>
<dbReference type="OrthoDB" id="9055647at2"/>
<feature type="transmembrane region" description="Helical" evidence="8">
    <location>
        <begin position="214"/>
        <end position="232"/>
    </location>
</feature>
<dbReference type="EMBL" id="LDJM01000025">
    <property type="protein sequence ID" value="KRG76246.1"/>
    <property type="molecule type" value="Genomic_DNA"/>
</dbReference>
<dbReference type="InterPro" id="IPR037294">
    <property type="entry name" value="ABC_BtuC-like"/>
</dbReference>
<evidence type="ECO:0000313" key="9">
    <source>
        <dbReference type="EMBL" id="KRG76246.1"/>
    </source>
</evidence>
<dbReference type="InterPro" id="IPR000522">
    <property type="entry name" value="ABC_transptr_permease_BtuC"/>
</dbReference>
<evidence type="ECO:0000256" key="8">
    <source>
        <dbReference type="SAM" id="Phobius"/>
    </source>
</evidence>
<feature type="transmembrane region" description="Helical" evidence="8">
    <location>
        <begin position="279"/>
        <end position="301"/>
    </location>
</feature>
<feature type="transmembrane region" description="Helical" evidence="8">
    <location>
        <begin position="95"/>
        <end position="115"/>
    </location>
</feature>
<feature type="transmembrane region" description="Helical" evidence="8">
    <location>
        <begin position="190"/>
        <end position="209"/>
    </location>
</feature>
<dbReference type="GO" id="GO:0033214">
    <property type="term" value="P:siderophore-iron import into cell"/>
    <property type="evidence" value="ECO:0007669"/>
    <property type="project" value="TreeGrafter"/>
</dbReference>
<keyword evidence="4" id="KW-1003">Cell membrane</keyword>
<dbReference type="PATRIC" id="fig|336566.3.peg.1527"/>
<comment type="caution">
    <text evidence="9">The sequence shown here is derived from an EMBL/GenBank/DDBJ whole genome shotgun (WGS) entry which is preliminary data.</text>
</comment>
<dbReference type="CDD" id="cd06550">
    <property type="entry name" value="TM_ABC_iron-siderophores_like"/>
    <property type="match status" value="1"/>
</dbReference>
<feature type="transmembrane region" description="Helical" evidence="8">
    <location>
        <begin position="307"/>
        <end position="326"/>
    </location>
</feature>
<sequence>MNIKCWRAATLPLLGAALVVLALASLAIGSTAMPVLDGLWQWLQGQTTLAAIVIGEVRLPRTLLALAAGACLGLAGAALQGLLRNPLADPSLTGASQGAALGAAAVFYFGLFPALGAYASAVGGLAGALAALFVVLWLAGSGNPSRVILAGLAVSTVAGAALAAVLTLAPNPYALQELVFWLMGSVADRGLDQLWVLLPALLAGGALVLSQRRLLHALSLGETVAASLGFAVGRGSRWLVLGCGLLVGGSVAVAGGIGFVGLMVPHLLRGWVGHRADRLLLPCALAGAGLVLLADMLVRLMPPGRQLQLGVLTALVGAPLFVRLVFKERGR</sequence>
<dbReference type="Proteomes" id="UP000050956">
    <property type="component" value="Unassembled WGS sequence"/>
</dbReference>
<evidence type="ECO:0000256" key="7">
    <source>
        <dbReference type="ARBA" id="ARBA00023136"/>
    </source>
</evidence>
<evidence type="ECO:0000256" key="5">
    <source>
        <dbReference type="ARBA" id="ARBA00022692"/>
    </source>
</evidence>
<keyword evidence="10" id="KW-1185">Reference proteome</keyword>
<dbReference type="STRING" id="336566.ABB30_10540"/>
<comment type="similarity">
    <text evidence="2">Belongs to the binding-protein-dependent transport system permease family. FecCD subfamily.</text>
</comment>